<keyword evidence="8" id="KW-0406">Ion transport</keyword>
<dbReference type="PANTHER" id="PTHR32552">
    <property type="entry name" value="FERRICHROME IRON RECEPTOR-RELATED"/>
    <property type="match status" value="1"/>
</dbReference>
<evidence type="ECO:0000313" key="17">
    <source>
        <dbReference type="Proteomes" id="UP001500507"/>
    </source>
</evidence>
<dbReference type="RefSeq" id="WP_343767301.1">
    <property type="nucleotide sequence ID" value="NZ_BAAAFG010000015.1"/>
</dbReference>
<protein>
    <submittedName>
        <fullName evidence="16">TonB-dependent receptor</fullName>
    </submittedName>
</protein>
<dbReference type="Gene3D" id="2.40.170.20">
    <property type="entry name" value="TonB-dependent receptor, beta-barrel domain"/>
    <property type="match status" value="1"/>
</dbReference>
<dbReference type="InterPro" id="IPR037066">
    <property type="entry name" value="Plug_dom_sf"/>
</dbReference>
<comment type="caution">
    <text evidence="16">The sequence shown here is derived from an EMBL/GenBank/DDBJ whole genome shotgun (WGS) entry which is preliminary data.</text>
</comment>
<organism evidence="16 17">
    <name type="scientific">Gangjinia marincola</name>
    <dbReference type="NCBI Taxonomy" id="578463"/>
    <lineage>
        <taxon>Bacteria</taxon>
        <taxon>Pseudomonadati</taxon>
        <taxon>Bacteroidota</taxon>
        <taxon>Flavobacteriia</taxon>
        <taxon>Flavobacteriales</taxon>
        <taxon>Flavobacteriaceae</taxon>
        <taxon>Gangjinia</taxon>
    </lineage>
</organism>
<evidence type="ECO:0000256" key="1">
    <source>
        <dbReference type="ARBA" id="ARBA00004571"/>
    </source>
</evidence>
<dbReference type="SUPFAM" id="SSF56935">
    <property type="entry name" value="Porins"/>
    <property type="match status" value="1"/>
</dbReference>
<evidence type="ECO:0000256" key="9">
    <source>
        <dbReference type="ARBA" id="ARBA00023077"/>
    </source>
</evidence>
<keyword evidence="10 12" id="KW-0472">Membrane</keyword>
<evidence type="ECO:0000256" key="7">
    <source>
        <dbReference type="ARBA" id="ARBA00023004"/>
    </source>
</evidence>
<keyword evidence="9 13" id="KW-0798">TonB box</keyword>
<dbReference type="PANTHER" id="PTHR32552:SF68">
    <property type="entry name" value="FERRICHROME OUTER MEMBRANE TRANSPORTER_PHAGE RECEPTOR"/>
    <property type="match status" value="1"/>
</dbReference>
<evidence type="ECO:0000256" key="10">
    <source>
        <dbReference type="ARBA" id="ARBA00023136"/>
    </source>
</evidence>
<evidence type="ECO:0000256" key="6">
    <source>
        <dbReference type="ARBA" id="ARBA00022729"/>
    </source>
</evidence>
<keyword evidence="7" id="KW-0408">Iron</keyword>
<dbReference type="InterPro" id="IPR000531">
    <property type="entry name" value="Beta-barrel_TonB"/>
</dbReference>
<dbReference type="EMBL" id="BAAAFG010000015">
    <property type="protein sequence ID" value="GAA0872589.1"/>
    <property type="molecule type" value="Genomic_DNA"/>
</dbReference>
<keyword evidence="16" id="KW-0675">Receptor</keyword>
<evidence type="ECO:0000259" key="14">
    <source>
        <dbReference type="Pfam" id="PF00593"/>
    </source>
</evidence>
<dbReference type="PROSITE" id="PS52016">
    <property type="entry name" value="TONB_DEPENDENT_REC_3"/>
    <property type="match status" value="1"/>
</dbReference>
<evidence type="ECO:0000256" key="13">
    <source>
        <dbReference type="RuleBase" id="RU003357"/>
    </source>
</evidence>
<keyword evidence="11 12" id="KW-0998">Cell outer membrane</keyword>
<dbReference type="Pfam" id="PF00593">
    <property type="entry name" value="TonB_dep_Rec_b-barrel"/>
    <property type="match status" value="1"/>
</dbReference>
<comment type="subcellular location">
    <subcellularLocation>
        <location evidence="1 12">Cell outer membrane</location>
        <topology evidence="1 12">Multi-pass membrane protein</topology>
    </subcellularLocation>
</comment>
<dbReference type="InterPro" id="IPR012910">
    <property type="entry name" value="Plug_dom"/>
</dbReference>
<keyword evidence="4" id="KW-0410">Iron transport</keyword>
<evidence type="ECO:0000256" key="2">
    <source>
        <dbReference type="ARBA" id="ARBA00022448"/>
    </source>
</evidence>
<feature type="domain" description="TonB-dependent receptor-like beta-barrel" evidence="14">
    <location>
        <begin position="258"/>
        <end position="694"/>
    </location>
</feature>
<evidence type="ECO:0000256" key="3">
    <source>
        <dbReference type="ARBA" id="ARBA00022452"/>
    </source>
</evidence>
<dbReference type="Gene3D" id="2.170.130.10">
    <property type="entry name" value="TonB-dependent receptor, plug domain"/>
    <property type="match status" value="1"/>
</dbReference>
<gene>
    <name evidence="16" type="ORF">GCM10009117_17360</name>
</gene>
<dbReference type="Proteomes" id="UP001500507">
    <property type="component" value="Unassembled WGS sequence"/>
</dbReference>
<comment type="similarity">
    <text evidence="12 13">Belongs to the TonB-dependent receptor family.</text>
</comment>
<proteinExistence type="inferred from homology"/>
<name>A0ABP3XXH7_9FLAO</name>
<evidence type="ECO:0000313" key="16">
    <source>
        <dbReference type="EMBL" id="GAA0872589.1"/>
    </source>
</evidence>
<evidence type="ECO:0000256" key="8">
    <source>
        <dbReference type="ARBA" id="ARBA00023065"/>
    </source>
</evidence>
<keyword evidence="17" id="KW-1185">Reference proteome</keyword>
<keyword evidence="2 12" id="KW-0813">Transport</keyword>
<evidence type="ECO:0000256" key="5">
    <source>
        <dbReference type="ARBA" id="ARBA00022692"/>
    </source>
</evidence>
<feature type="domain" description="TonB-dependent receptor plug" evidence="15">
    <location>
        <begin position="48"/>
        <end position="155"/>
    </location>
</feature>
<sequence length="742" mass="83629">MKRFTSTIIICCLALCAFGQENTKIDTVKKKEEVLGAVLIKSFRVDADSPITHSNLSKEEIKKINLGQDLPILLNQLPGVVTASDAGNGVGYTYLRVRGSDATRINVTLNGIPFNDAESQGSFWVNLPDFASSTQSLQLQRGVGTSVNGSGAFGASLNLLTDNRSEEAYAEISNSFGSFNTRRHTVKASTGLLQDKFELSARLSNIYSDGYVDRATSDLKSYFLQGTYDDGQTLVKAVLFGGREETYQAYFGIDAETLETDRTFNPVGQQFDNEGNFEGFYDNEVDNYAQDHYQLHANHRFNANWSANVSLNYTYGRGYFEQYVDAFNYGSNLFDPSATYAFLGIDPITVNGEEITETDLIRRRWLDNDFYVISTNANFKTDRIDVDAGVFYSYYDGDHFGEILWSEFPLDGLGYKGRYYDGRGLKQEVTTFAKATFNITDRLSGYADLQGRFIDYEATGLTSDREPIDVDKTFNFFNPKAGLSYQLNERNQLYTSYGRANREPRRSDFEENATVRPETLDDYELGWRFSDGKLQLNVNGYFMNYQDQLVLTGAIDDVGARIRENVGSSYRLGIELDARIPLTDMINLQPNLALSTNKNRDFLFQRDGALTNLGDTNIAFSPEIVGGGIIEVIPVEDFYIRWLAKYVGEQYMGNIDSEASILNSFFTNDLNVSYEWKNPWFFDVITFSGLLNNLFDVEYEPNGYFFTFDDDFSNPGEITTIEGAGYYPVAGRNFLLGATLRF</sequence>
<keyword evidence="6" id="KW-0732">Signal</keyword>
<dbReference type="Pfam" id="PF07715">
    <property type="entry name" value="Plug"/>
    <property type="match status" value="1"/>
</dbReference>
<dbReference type="InterPro" id="IPR039426">
    <property type="entry name" value="TonB-dep_rcpt-like"/>
</dbReference>
<evidence type="ECO:0000256" key="12">
    <source>
        <dbReference type="PROSITE-ProRule" id="PRU01360"/>
    </source>
</evidence>
<dbReference type="InterPro" id="IPR036942">
    <property type="entry name" value="Beta-barrel_TonB_sf"/>
</dbReference>
<evidence type="ECO:0000256" key="4">
    <source>
        <dbReference type="ARBA" id="ARBA00022496"/>
    </source>
</evidence>
<evidence type="ECO:0000256" key="11">
    <source>
        <dbReference type="ARBA" id="ARBA00023237"/>
    </source>
</evidence>
<accession>A0ABP3XXH7</accession>
<evidence type="ECO:0000259" key="15">
    <source>
        <dbReference type="Pfam" id="PF07715"/>
    </source>
</evidence>
<keyword evidence="3 12" id="KW-1134">Transmembrane beta strand</keyword>
<reference evidence="17" key="1">
    <citation type="journal article" date="2019" name="Int. J. Syst. Evol. Microbiol.">
        <title>The Global Catalogue of Microorganisms (GCM) 10K type strain sequencing project: providing services to taxonomists for standard genome sequencing and annotation.</title>
        <authorList>
            <consortium name="The Broad Institute Genomics Platform"/>
            <consortium name="The Broad Institute Genome Sequencing Center for Infectious Disease"/>
            <person name="Wu L."/>
            <person name="Ma J."/>
        </authorList>
    </citation>
    <scope>NUCLEOTIDE SEQUENCE [LARGE SCALE GENOMIC DNA]</scope>
    <source>
        <strain evidence="17">JCM 16082</strain>
    </source>
</reference>
<keyword evidence="5 12" id="KW-0812">Transmembrane</keyword>